<dbReference type="NCBIfam" id="NF047659">
    <property type="entry name" value="THC0290_0291_fam"/>
    <property type="match status" value="1"/>
</dbReference>
<dbReference type="SUPFAM" id="SSF56925">
    <property type="entry name" value="OMPA-like"/>
    <property type="match status" value="1"/>
</dbReference>
<reference evidence="3" key="1">
    <citation type="submission" date="2017-09" db="EMBL/GenBank/DDBJ databases">
        <authorList>
            <person name="Varghese N."/>
            <person name="Submissions S."/>
        </authorList>
    </citation>
    <scope>NUCLEOTIDE SEQUENCE [LARGE SCALE GENOMIC DNA]</scope>
    <source>
        <strain evidence="3">CGMCC 1.12641</strain>
    </source>
</reference>
<dbReference type="AlphaFoldDB" id="A0A285X1H6"/>
<gene>
    <name evidence="2" type="ORF">SAMN06296241_0692</name>
</gene>
<dbReference type="EMBL" id="OCMF01000001">
    <property type="protein sequence ID" value="SOC79172.1"/>
    <property type="molecule type" value="Genomic_DNA"/>
</dbReference>
<evidence type="ECO:0000313" key="3">
    <source>
        <dbReference type="Proteomes" id="UP000219193"/>
    </source>
</evidence>
<name>A0A285X1H6_9FLAO</name>
<feature type="chain" id="PRO_5012018432" evidence="1">
    <location>
        <begin position="23"/>
        <end position="258"/>
    </location>
</feature>
<feature type="signal peptide" evidence="1">
    <location>
        <begin position="1"/>
        <end position="22"/>
    </location>
</feature>
<evidence type="ECO:0000256" key="1">
    <source>
        <dbReference type="SAM" id="SignalP"/>
    </source>
</evidence>
<dbReference type="Proteomes" id="UP000219193">
    <property type="component" value="Unassembled WGS sequence"/>
</dbReference>
<dbReference type="InterPro" id="IPR011250">
    <property type="entry name" value="OMP/PagP_B-barrel"/>
</dbReference>
<accession>A0A285X1H6</accession>
<organism evidence="2 3">
    <name type="scientific">Salinimicrobium sediminis</name>
    <dbReference type="NCBI Taxonomy" id="1343891"/>
    <lineage>
        <taxon>Bacteria</taxon>
        <taxon>Pseudomonadati</taxon>
        <taxon>Bacteroidota</taxon>
        <taxon>Flavobacteriia</taxon>
        <taxon>Flavobacteriales</taxon>
        <taxon>Flavobacteriaceae</taxon>
        <taxon>Salinimicrobium</taxon>
    </lineage>
</organism>
<dbReference type="Gene3D" id="2.40.160.20">
    <property type="match status" value="1"/>
</dbReference>
<keyword evidence="3" id="KW-1185">Reference proteome</keyword>
<proteinExistence type="predicted"/>
<protein>
    <submittedName>
        <fullName evidence="2">Outer membrane protein beta-barrel domain-containing protein</fullName>
    </submittedName>
</protein>
<evidence type="ECO:0000313" key="2">
    <source>
        <dbReference type="EMBL" id="SOC79172.1"/>
    </source>
</evidence>
<dbReference type="OrthoDB" id="1142271at2"/>
<keyword evidence="1" id="KW-0732">Signal</keyword>
<sequence>MAHIFKLLLPLCLLFFMGKGTAFSQVGMVGQEIGIVAGPVAYFTDYGLRWNAETNSSNVGTGVGLVYYLNFAYKADCNCYARYTYFNDHFRIRAEIDYHEGDLNHFGEIAKRNSEGGRQLRGMIGEVNVFEIGAHLEYYPLSIRDYTAFAYPISPYISLGFTYVGYDPNTYSTLGPLEDNIFPTFKGYVQQESGSTWGVVAGAGMRYKLSASSDLVTNLQWRYYNTDWIDGLDHDNPQNKFDDMMFWLNFGYIYYLNF</sequence>
<dbReference type="RefSeq" id="WP_097054931.1">
    <property type="nucleotide sequence ID" value="NZ_OCMF01000001.1"/>
</dbReference>